<dbReference type="NCBIfam" id="NF004326">
    <property type="entry name" value="PRK05720.1"/>
    <property type="match status" value="1"/>
</dbReference>
<evidence type="ECO:0000256" key="1">
    <source>
        <dbReference type="ARBA" id="ARBA00023235"/>
    </source>
</evidence>
<organism evidence="4 5">
    <name type="scientific">Thermoflavimicrobium daqui</name>
    <dbReference type="NCBI Taxonomy" id="2137476"/>
    <lineage>
        <taxon>Bacteria</taxon>
        <taxon>Bacillati</taxon>
        <taxon>Bacillota</taxon>
        <taxon>Bacilli</taxon>
        <taxon>Bacillales</taxon>
        <taxon>Thermoactinomycetaceae</taxon>
        <taxon>Thermoflavimicrobium</taxon>
    </lineage>
</organism>
<evidence type="ECO:0000313" key="4">
    <source>
        <dbReference type="EMBL" id="RAL21104.1"/>
    </source>
</evidence>
<dbReference type="InterPro" id="IPR037171">
    <property type="entry name" value="NagB/RpiA_transferase-like"/>
</dbReference>
<dbReference type="NCBIfam" id="TIGR00524">
    <property type="entry name" value="eIF-2B_rel"/>
    <property type="match status" value="1"/>
</dbReference>
<keyword evidence="3" id="KW-0486">Methionine biosynthesis</keyword>
<sequence>MNAIPHPLSVIWQNDHLQLLDQRKLPTETVYMELQTPESVWDAIYTLAVRGAPAIGIAAAYGLYLGIRQVESMDQFWRELKRVADYLNSARPTAVNLSWALNRVQEKVMSHQSQSLEQLKEIVLAEAKLIHQEDETVCRKIGENLLTFMQDGMGILTHCNAGGLATAAYGTALAPIYLAKQKGWNLKVFADETRPVLQGARLTAYELQQADIDVTLICDNMAGVVMKQGWVQAVIVGTDRVAANGDVCNKIGTYSVAVLAKEHGIPVYVAAPTSSIDLNTATGDEIPIEERAPEEITAGFGKQTAPTEIKVFNPAFDVTPAKYITAIVTENGVIRAPFANGLKEHVHKNKDN</sequence>
<comment type="similarity">
    <text evidence="3">Belongs to the EIF-2B alpha/beta/delta subunits family. MtnA subfamily.</text>
</comment>
<name>A0A364K0R9_9BACL</name>
<dbReference type="InterPro" id="IPR027363">
    <property type="entry name" value="M1Pi_N"/>
</dbReference>
<proteinExistence type="inferred from homology"/>
<evidence type="ECO:0000313" key="5">
    <source>
        <dbReference type="Proteomes" id="UP000251213"/>
    </source>
</evidence>
<dbReference type="GO" id="GO:0046523">
    <property type="term" value="F:S-methyl-5-thioribose-1-phosphate isomerase activity"/>
    <property type="evidence" value="ECO:0007669"/>
    <property type="project" value="UniProtKB-UniRule"/>
</dbReference>
<dbReference type="InterPro" id="IPR042529">
    <property type="entry name" value="IF_2B-like_C"/>
</dbReference>
<dbReference type="AlphaFoldDB" id="A0A364K0R9"/>
<dbReference type="InterPro" id="IPR000649">
    <property type="entry name" value="IF-2B-related"/>
</dbReference>
<dbReference type="Gene3D" id="3.40.50.10470">
    <property type="entry name" value="Translation initiation factor eif-2b, domain 2"/>
    <property type="match status" value="1"/>
</dbReference>
<comment type="catalytic activity">
    <reaction evidence="2 3">
        <text>5-(methylsulfanyl)-alpha-D-ribose 1-phosphate = 5-(methylsulfanyl)-D-ribulose 1-phosphate</text>
        <dbReference type="Rhea" id="RHEA:19989"/>
        <dbReference type="ChEBI" id="CHEBI:58533"/>
        <dbReference type="ChEBI" id="CHEBI:58548"/>
        <dbReference type="EC" id="5.3.1.23"/>
    </reaction>
</comment>
<dbReference type="Proteomes" id="UP000251213">
    <property type="component" value="Unassembled WGS sequence"/>
</dbReference>
<keyword evidence="1 3" id="KW-0413">Isomerase</keyword>
<dbReference type="Gene3D" id="1.20.120.420">
    <property type="entry name" value="translation initiation factor eif-2b, domain 1"/>
    <property type="match status" value="1"/>
</dbReference>
<feature type="active site" description="Proton donor" evidence="3">
    <location>
        <position position="239"/>
    </location>
</feature>
<dbReference type="EMBL" id="QJKK01000019">
    <property type="protein sequence ID" value="RAL21104.1"/>
    <property type="molecule type" value="Genomic_DNA"/>
</dbReference>
<feature type="binding site" evidence="3">
    <location>
        <position position="91"/>
    </location>
    <ligand>
        <name>substrate</name>
    </ligand>
</feature>
<dbReference type="NCBIfam" id="TIGR00512">
    <property type="entry name" value="salvage_mtnA"/>
    <property type="match status" value="1"/>
</dbReference>
<comment type="function">
    <text evidence="3">Catalyzes the interconversion of methylthioribose-1-phosphate (MTR-1-P) into methylthioribulose-1-phosphate (MTRu-1-P).</text>
</comment>
<dbReference type="PANTHER" id="PTHR43475:SF1">
    <property type="entry name" value="METHYLTHIORIBOSE-1-PHOSPHATE ISOMERASE"/>
    <property type="match status" value="1"/>
</dbReference>
<comment type="pathway">
    <text evidence="3">Amino-acid biosynthesis; L-methionine biosynthesis via salvage pathway; L-methionine from S-methyl-5-thio-alpha-D-ribose 1-phosphate: step 1/6.</text>
</comment>
<dbReference type="UniPathway" id="UPA00904">
    <property type="reaction ID" value="UER00874"/>
</dbReference>
<dbReference type="FunFam" id="1.20.120.420:FF:000003">
    <property type="entry name" value="Methylthioribose-1-phosphate isomerase"/>
    <property type="match status" value="1"/>
</dbReference>
<gene>
    <name evidence="3 4" type="primary">mtnA</name>
    <name evidence="4" type="ORF">DL897_17210</name>
</gene>
<dbReference type="OrthoDB" id="9803436at2"/>
<protein>
    <recommendedName>
        <fullName evidence="3">Methylthioribose-1-phosphate isomerase</fullName>
        <shortName evidence="3">M1Pi</shortName>
        <shortName evidence="3">MTR-1-P isomerase</shortName>
        <ecNumber evidence="3">5.3.1.23</ecNumber>
    </recommendedName>
    <alternativeName>
        <fullName evidence="3">S-methyl-5-thioribose-1-phosphate isomerase</fullName>
    </alternativeName>
</protein>
<reference evidence="4 5" key="1">
    <citation type="submission" date="2018-06" db="EMBL/GenBank/DDBJ databases">
        <title>Thermoflavimicrobium daqus sp. nov., a thermophilic microbe isolated from Moutai-flavour Daqu.</title>
        <authorList>
            <person name="Wang X."/>
            <person name="Zhou H."/>
        </authorList>
    </citation>
    <scope>NUCLEOTIDE SEQUENCE [LARGE SCALE GENOMIC DNA]</scope>
    <source>
        <strain evidence="4 5">FBKL4.011</strain>
    </source>
</reference>
<comment type="caution">
    <text evidence="4">The sequence shown here is derived from an EMBL/GenBank/DDBJ whole genome shotgun (WGS) entry which is preliminary data.</text>
</comment>
<dbReference type="InterPro" id="IPR005251">
    <property type="entry name" value="IF-M1Pi"/>
</dbReference>
<dbReference type="EC" id="5.3.1.23" evidence="3"/>
<feature type="site" description="Transition state stabilizer" evidence="3">
    <location>
        <position position="159"/>
    </location>
</feature>
<dbReference type="HAMAP" id="MF_01678">
    <property type="entry name" value="Salvage_MtnA"/>
    <property type="match status" value="1"/>
</dbReference>
<feature type="binding site" evidence="3">
    <location>
        <begin position="249"/>
        <end position="250"/>
    </location>
    <ligand>
        <name>substrate</name>
    </ligand>
</feature>
<dbReference type="InterPro" id="IPR011559">
    <property type="entry name" value="Initiation_fac_2B_a/b/d"/>
</dbReference>
<dbReference type="RefSeq" id="WP_113660352.1">
    <property type="nucleotide sequence ID" value="NZ_KZ845681.1"/>
</dbReference>
<dbReference type="PANTHER" id="PTHR43475">
    <property type="entry name" value="METHYLTHIORIBOSE-1-PHOSPHATE ISOMERASE"/>
    <property type="match status" value="1"/>
</dbReference>
<dbReference type="FunFam" id="3.40.50.10470:FF:000006">
    <property type="entry name" value="Methylthioribose-1-phosphate isomerase"/>
    <property type="match status" value="1"/>
</dbReference>
<dbReference type="GO" id="GO:0019509">
    <property type="term" value="P:L-methionine salvage from methylthioadenosine"/>
    <property type="evidence" value="ECO:0007669"/>
    <property type="project" value="UniProtKB-UniRule"/>
</dbReference>
<dbReference type="Pfam" id="PF01008">
    <property type="entry name" value="IF-2B"/>
    <property type="match status" value="1"/>
</dbReference>
<evidence type="ECO:0000256" key="2">
    <source>
        <dbReference type="ARBA" id="ARBA00052401"/>
    </source>
</evidence>
<accession>A0A364K0R9</accession>
<keyword evidence="5" id="KW-1185">Reference proteome</keyword>
<reference evidence="4 5" key="2">
    <citation type="submission" date="2018-06" db="EMBL/GenBank/DDBJ databases">
        <authorList>
            <person name="Zhirakovskaya E."/>
        </authorList>
    </citation>
    <scope>NUCLEOTIDE SEQUENCE [LARGE SCALE GENOMIC DNA]</scope>
    <source>
        <strain evidence="4 5">FBKL4.011</strain>
    </source>
</reference>
<feature type="binding site" evidence="3">
    <location>
        <begin position="50"/>
        <end position="52"/>
    </location>
    <ligand>
        <name>substrate</name>
    </ligand>
</feature>
<keyword evidence="3" id="KW-0028">Amino-acid biosynthesis</keyword>
<evidence type="ECO:0000256" key="3">
    <source>
        <dbReference type="HAMAP-Rule" id="MF_01678"/>
    </source>
</evidence>
<dbReference type="SUPFAM" id="SSF100950">
    <property type="entry name" value="NagB/RpiA/CoA transferase-like"/>
    <property type="match status" value="1"/>
</dbReference>
<feature type="binding site" evidence="3">
    <location>
        <position position="198"/>
    </location>
    <ligand>
        <name>substrate</name>
    </ligand>
</feature>